<evidence type="ECO:0000256" key="1">
    <source>
        <dbReference type="SAM" id="SignalP"/>
    </source>
</evidence>
<dbReference type="Proteomes" id="UP000032233">
    <property type="component" value="Unassembled WGS sequence"/>
</dbReference>
<keyword evidence="1" id="KW-0732">Signal</keyword>
<gene>
    <name evidence="2" type="ORF">X474_02185</name>
</gene>
<evidence type="ECO:0000313" key="2">
    <source>
        <dbReference type="EMBL" id="KIX15545.1"/>
    </source>
</evidence>
<dbReference type="RefSeq" id="WP_052514755.1">
    <property type="nucleotide sequence ID" value="NZ_AZAC01000002.1"/>
</dbReference>
<reference evidence="2 3" key="1">
    <citation type="submission" date="2013-11" db="EMBL/GenBank/DDBJ databases">
        <title>Metagenomic analysis of a methanogenic consortium involved in long chain n-alkane degradation.</title>
        <authorList>
            <person name="Davidova I.A."/>
            <person name="Callaghan A.V."/>
            <person name="Wawrik B."/>
            <person name="Pruitt S."/>
            <person name="Marks C."/>
            <person name="Duncan K.E."/>
            <person name="Suflita J.M."/>
        </authorList>
    </citation>
    <scope>NUCLEOTIDE SEQUENCE [LARGE SCALE GENOMIC DNA]</scope>
    <source>
        <strain evidence="2 3">SPR</strain>
    </source>
</reference>
<evidence type="ECO:0000313" key="3">
    <source>
        <dbReference type="Proteomes" id="UP000032233"/>
    </source>
</evidence>
<dbReference type="EMBL" id="AZAC01000002">
    <property type="protein sequence ID" value="KIX15545.1"/>
    <property type="molecule type" value="Genomic_DNA"/>
</dbReference>
<keyword evidence="3" id="KW-1185">Reference proteome</keyword>
<evidence type="ECO:0008006" key="4">
    <source>
        <dbReference type="Google" id="ProtNLM"/>
    </source>
</evidence>
<dbReference type="InParanoid" id="A0A0D2K1K9"/>
<protein>
    <recommendedName>
        <fullName evidence="4">DUF1573 domain-containing protein</fullName>
    </recommendedName>
</protein>
<dbReference type="Pfam" id="PF07610">
    <property type="entry name" value="DUF1573"/>
    <property type="match status" value="1"/>
</dbReference>
<proteinExistence type="predicted"/>
<dbReference type="PANTHER" id="PTHR37833:SF1">
    <property type="entry name" value="SIGNAL PEPTIDE PROTEIN"/>
    <property type="match status" value="1"/>
</dbReference>
<feature type="chain" id="PRO_5002262295" description="DUF1573 domain-containing protein" evidence="1">
    <location>
        <begin position="22"/>
        <end position="326"/>
    </location>
</feature>
<dbReference type="InterPro" id="IPR011467">
    <property type="entry name" value="DUF1573"/>
</dbReference>
<dbReference type="InterPro" id="IPR013783">
    <property type="entry name" value="Ig-like_fold"/>
</dbReference>
<name>A0A0D2K1K9_9BACT</name>
<dbReference type="OrthoDB" id="5506770at2"/>
<feature type="signal peptide" evidence="1">
    <location>
        <begin position="1"/>
        <end position="21"/>
    </location>
</feature>
<sequence length="326" mass="35591">MSRLVYVMLVLAAFFSLFVGAPTQAAKGPDIQFDQTEWSFNQLKEGQKVKAEFTFTNKGDMNLIIDKVSPSCSCTVPSFDRVVKPGEKGAVVIDLDTEGITGAFRKTAVVATNDASKPFVTLVMIGETQSRIKVDKGRRIKVSGCLGADVSTTATLTDPDGKNILIAGIENPMSDYLEASLKAHPGGKAYTLTLRVIADSPINFAGPIFFKVPGQGKISLYVVAEVRGPFAVQPHEVYFGGLTQNGYAPTRTILVRKDCAEKLVLQNLEYNKDLFEIKETWQKKDAKLLLEVKPLMDKLAKGPFQETISIQAEGKAFAVHLRGVVR</sequence>
<dbReference type="Gene3D" id="2.60.40.10">
    <property type="entry name" value="Immunoglobulins"/>
    <property type="match status" value="1"/>
</dbReference>
<comment type="caution">
    <text evidence="2">The sequence shown here is derived from an EMBL/GenBank/DDBJ whole genome shotgun (WGS) entry which is preliminary data.</text>
</comment>
<dbReference type="PANTHER" id="PTHR37833">
    <property type="entry name" value="LIPOPROTEIN-RELATED"/>
    <property type="match status" value="1"/>
</dbReference>
<accession>A0A0D2K1K9</accession>
<organism evidence="2 3">
    <name type="scientific">Dethiosulfatarculus sandiegensis</name>
    <dbReference type="NCBI Taxonomy" id="1429043"/>
    <lineage>
        <taxon>Bacteria</taxon>
        <taxon>Pseudomonadati</taxon>
        <taxon>Thermodesulfobacteriota</taxon>
        <taxon>Desulfarculia</taxon>
        <taxon>Desulfarculales</taxon>
        <taxon>Desulfarculaceae</taxon>
        <taxon>Dethiosulfatarculus</taxon>
    </lineage>
</organism>
<dbReference type="AlphaFoldDB" id="A0A0D2K1K9"/>
<dbReference type="STRING" id="1429043.X474_02185"/>